<dbReference type="AlphaFoldDB" id="A0A1I3RSB0"/>
<gene>
    <name evidence="9" type="primary">trpF</name>
    <name evidence="11" type="ORF">SAMN05443431_108142</name>
</gene>
<dbReference type="CDD" id="cd00405">
    <property type="entry name" value="PRAI"/>
    <property type="match status" value="1"/>
</dbReference>
<comment type="similarity">
    <text evidence="9">Belongs to the TrpF family.</text>
</comment>
<evidence type="ECO:0000256" key="6">
    <source>
        <dbReference type="ARBA" id="ARBA00022822"/>
    </source>
</evidence>
<evidence type="ECO:0000256" key="1">
    <source>
        <dbReference type="ARBA" id="ARBA00001164"/>
    </source>
</evidence>
<organism evidence="11 12">
    <name type="scientific">Olleya namhaensis</name>
    <dbReference type="NCBI Taxonomy" id="1144750"/>
    <lineage>
        <taxon>Bacteria</taxon>
        <taxon>Pseudomonadati</taxon>
        <taxon>Bacteroidota</taxon>
        <taxon>Flavobacteriia</taxon>
        <taxon>Flavobacteriales</taxon>
        <taxon>Flavobacteriaceae</taxon>
    </lineage>
</organism>
<name>A0A1I3RSB0_9FLAO</name>
<feature type="domain" description="N-(5'phosphoribosyl) anthranilate isomerase (PRAI)" evidence="10">
    <location>
        <begin position="4"/>
        <end position="202"/>
    </location>
</feature>
<dbReference type="Gene3D" id="3.20.20.70">
    <property type="entry name" value="Aldolase class I"/>
    <property type="match status" value="1"/>
</dbReference>
<dbReference type="HAMAP" id="MF_00135">
    <property type="entry name" value="PRAI"/>
    <property type="match status" value="1"/>
</dbReference>
<dbReference type="EC" id="5.3.1.24" evidence="3 9"/>
<dbReference type="InterPro" id="IPR013785">
    <property type="entry name" value="Aldolase_TIM"/>
</dbReference>
<sequence>MKLKVCGMKNENNILDVADLNPNYMGFIFYEKSSRYFNGVIPELPESIKKIGVFVNATFEYIKGKVDKHDLQGVQLHGQETPELCQRLKDLDIAVIKVFSIKNQFDFSVLEPYEDVCDNYLFDTKGKEPGGNGYTFNWNVLKSYPSSKPYFLSGGIGLNEVDAILLFLKRPESYLCFGFDLNSKFETAAGLKDTTKLNDFKQKLIAHNYEF</sequence>
<dbReference type="Proteomes" id="UP000199559">
    <property type="component" value="Unassembled WGS sequence"/>
</dbReference>
<reference evidence="12" key="1">
    <citation type="submission" date="2016-10" db="EMBL/GenBank/DDBJ databases">
        <authorList>
            <person name="Varghese N."/>
            <person name="Submissions S."/>
        </authorList>
    </citation>
    <scope>NUCLEOTIDE SEQUENCE [LARGE SCALE GENOMIC DNA]</scope>
    <source>
        <strain evidence="12">DSM 28881</strain>
    </source>
</reference>
<keyword evidence="5 9" id="KW-0028">Amino-acid biosynthesis</keyword>
<evidence type="ECO:0000256" key="4">
    <source>
        <dbReference type="ARBA" id="ARBA00022272"/>
    </source>
</evidence>
<dbReference type="PANTHER" id="PTHR42894:SF1">
    <property type="entry name" value="N-(5'-PHOSPHORIBOSYL)ANTHRANILATE ISOMERASE"/>
    <property type="match status" value="1"/>
</dbReference>
<comment type="catalytic activity">
    <reaction evidence="1 9">
        <text>N-(5-phospho-beta-D-ribosyl)anthranilate = 1-(2-carboxyphenylamino)-1-deoxy-D-ribulose 5-phosphate</text>
        <dbReference type="Rhea" id="RHEA:21540"/>
        <dbReference type="ChEBI" id="CHEBI:18277"/>
        <dbReference type="ChEBI" id="CHEBI:58613"/>
        <dbReference type="EC" id="5.3.1.24"/>
    </reaction>
</comment>
<dbReference type="EMBL" id="FORM01000008">
    <property type="protein sequence ID" value="SFJ49484.1"/>
    <property type="molecule type" value="Genomic_DNA"/>
</dbReference>
<evidence type="ECO:0000256" key="2">
    <source>
        <dbReference type="ARBA" id="ARBA00004664"/>
    </source>
</evidence>
<keyword evidence="8 9" id="KW-0413">Isomerase</keyword>
<dbReference type="STRING" id="1144750.SAMN05443431_108142"/>
<evidence type="ECO:0000313" key="11">
    <source>
        <dbReference type="EMBL" id="SFJ49484.1"/>
    </source>
</evidence>
<proteinExistence type="inferred from homology"/>
<keyword evidence="6 9" id="KW-0822">Tryptophan biosynthesis</keyword>
<evidence type="ECO:0000256" key="9">
    <source>
        <dbReference type="HAMAP-Rule" id="MF_00135"/>
    </source>
</evidence>
<dbReference type="InterPro" id="IPR001240">
    <property type="entry name" value="PRAI_dom"/>
</dbReference>
<evidence type="ECO:0000259" key="10">
    <source>
        <dbReference type="Pfam" id="PF00697"/>
    </source>
</evidence>
<dbReference type="RefSeq" id="WP_090841443.1">
    <property type="nucleotide sequence ID" value="NZ_CANKYB010000010.1"/>
</dbReference>
<evidence type="ECO:0000313" key="12">
    <source>
        <dbReference type="Proteomes" id="UP000199559"/>
    </source>
</evidence>
<evidence type="ECO:0000256" key="3">
    <source>
        <dbReference type="ARBA" id="ARBA00012572"/>
    </source>
</evidence>
<dbReference type="InterPro" id="IPR044643">
    <property type="entry name" value="TrpF_fam"/>
</dbReference>
<dbReference type="UniPathway" id="UPA00035">
    <property type="reaction ID" value="UER00042"/>
</dbReference>
<dbReference type="GO" id="GO:0000162">
    <property type="term" value="P:L-tryptophan biosynthetic process"/>
    <property type="evidence" value="ECO:0007669"/>
    <property type="project" value="UniProtKB-UniRule"/>
</dbReference>
<dbReference type="SUPFAM" id="SSF51366">
    <property type="entry name" value="Ribulose-phoshate binding barrel"/>
    <property type="match status" value="1"/>
</dbReference>
<evidence type="ECO:0000256" key="8">
    <source>
        <dbReference type="ARBA" id="ARBA00023235"/>
    </source>
</evidence>
<evidence type="ECO:0000256" key="7">
    <source>
        <dbReference type="ARBA" id="ARBA00023141"/>
    </source>
</evidence>
<comment type="pathway">
    <text evidence="2 9">Amino-acid biosynthesis; L-tryptophan biosynthesis; L-tryptophan from chorismate: step 3/5.</text>
</comment>
<keyword evidence="12" id="KW-1185">Reference proteome</keyword>
<protein>
    <recommendedName>
        <fullName evidence="4 9">N-(5'-phosphoribosyl)anthranilate isomerase</fullName>
        <shortName evidence="9">PRAI</shortName>
        <ecNumber evidence="3 9">5.3.1.24</ecNumber>
    </recommendedName>
</protein>
<dbReference type="InterPro" id="IPR011060">
    <property type="entry name" value="RibuloseP-bd_barrel"/>
</dbReference>
<dbReference type="GO" id="GO:0004640">
    <property type="term" value="F:phosphoribosylanthranilate isomerase activity"/>
    <property type="evidence" value="ECO:0007669"/>
    <property type="project" value="UniProtKB-UniRule"/>
</dbReference>
<dbReference type="PANTHER" id="PTHR42894">
    <property type="entry name" value="N-(5'-PHOSPHORIBOSYL)ANTHRANILATE ISOMERASE"/>
    <property type="match status" value="1"/>
</dbReference>
<keyword evidence="7 9" id="KW-0057">Aromatic amino acid biosynthesis</keyword>
<dbReference type="Pfam" id="PF00697">
    <property type="entry name" value="PRAI"/>
    <property type="match status" value="1"/>
</dbReference>
<accession>A0A1I3RSB0</accession>
<evidence type="ECO:0000256" key="5">
    <source>
        <dbReference type="ARBA" id="ARBA00022605"/>
    </source>
</evidence>